<accession>A0A2R7Y7Y7</accession>
<comment type="caution">
    <text evidence="1">The sequence shown here is derived from an EMBL/GenBank/DDBJ whole genome shotgun (WGS) entry which is preliminary data.</text>
</comment>
<evidence type="ECO:0000313" key="2">
    <source>
        <dbReference type="Proteomes" id="UP000244093"/>
    </source>
</evidence>
<organism evidence="1 2">
    <name type="scientific">Zestosphaera tikiterensis</name>
    <dbReference type="NCBI Taxonomy" id="1973259"/>
    <lineage>
        <taxon>Archaea</taxon>
        <taxon>Thermoproteota</taxon>
        <taxon>Thermoprotei</taxon>
        <taxon>Desulfurococcales</taxon>
        <taxon>Desulfurococcaceae</taxon>
        <taxon>Zestosphaera</taxon>
    </lineage>
</organism>
<sequence length="377" mass="40414">MSEESFAYTPGLAVVPRTYVRKVRSLPVKGEILVKKGQEVSFDTIVGRCYLEGAPYVVKLAEMLGIDPEEISNYVTVKVGDNVKQGDVIAKYSALFGLFKKAITSPINGVVESVSEVTGHITIREPPRVIDVSAYIKGVVEDVSPGESVVIGVPAAYVQGIIGFGGETHGTLEVVVSRPDEVLDESKISEAHAGKVIVGGSLATYEALNKARKVGVKGVIVGGAKITDVEKILGYRIGVAITGRENLGYTLILTEGFGKLPMSERAFKIFVENDGNDAALSGVTQVRAGVIRPEVIIPLKGSVREEGMEPLGEGRMKVGSVVRIIRYPYFGAVGTVVDLPVELQEIETESPVRVVKVRLQDGRIVTIPRANVEIISE</sequence>
<evidence type="ECO:0000313" key="1">
    <source>
        <dbReference type="EMBL" id="PUA33651.1"/>
    </source>
</evidence>
<evidence type="ECO:0008006" key="3">
    <source>
        <dbReference type="Google" id="ProtNLM"/>
    </source>
</evidence>
<dbReference type="EMBL" id="NBVN01000002">
    <property type="protein sequence ID" value="PUA33651.1"/>
    <property type="molecule type" value="Genomic_DNA"/>
</dbReference>
<gene>
    <name evidence="1" type="ORF">B7O98_04365</name>
</gene>
<proteinExistence type="predicted"/>
<dbReference type="Gene3D" id="2.40.50.100">
    <property type="match status" value="1"/>
</dbReference>
<dbReference type="Proteomes" id="UP000244093">
    <property type="component" value="Unassembled WGS sequence"/>
</dbReference>
<dbReference type="AlphaFoldDB" id="A0A2R7Y7Y7"/>
<name>A0A2R7Y7Y7_9CREN</name>
<reference evidence="1 2" key="1">
    <citation type="journal article" date="2018" name="Syst. Appl. Microbiol.">
        <title>A new symbiotic nanoarchaeote (Candidatus Nanoclepta minutus) and its host (Zestosphaera tikiterensis gen. nov., sp. nov.) from a New Zealand hot spring.</title>
        <authorList>
            <person name="St John E."/>
            <person name="Liu Y."/>
            <person name="Podar M."/>
            <person name="Stott M.B."/>
            <person name="Meneghin J."/>
            <person name="Chen Z."/>
            <person name="Lagutin K."/>
            <person name="Mitchell K."/>
            <person name="Reysenbach A.L."/>
        </authorList>
    </citation>
    <scope>NUCLEOTIDE SEQUENCE [LARGE SCALE GENOMIC DNA]</scope>
    <source>
        <strain evidence="1">NZ3</strain>
    </source>
</reference>
<protein>
    <recommendedName>
        <fullName evidence="3">RnfC Barrel sandwich hybrid domain-containing protein</fullName>
    </recommendedName>
</protein>